<dbReference type="Pfam" id="PF09723">
    <property type="entry name" value="Zn_ribbon_8"/>
    <property type="match status" value="1"/>
</dbReference>
<dbReference type="InterPro" id="IPR013429">
    <property type="entry name" value="Regulatory_FmdB_Zinc_ribbon"/>
</dbReference>
<feature type="region of interest" description="Disordered" evidence="1">
    <location>
        <begin position="62"/>
        <end position="91"/>
    </location>
</feature>
<dbReference type="EMBL" id="CP030032">
    <property type="protein sequence ID" value="AWV91372.1"/>
    <property type="molecule type" value="Genomic_DNA"/>
</dbReference>
<dbReference type="PANTHER" id="PTHR34404">
    <property type="entry name" value="REGULATORY PROTEIN, FMDB FAMILY"/>
    <property type="match status" value="1"/>
</dbReference>
<accession>A0A2Z4FR23</accession>
<protein>
    <submittedName>
        <fullName evidence="3">Zinc ribbon domain-containing protein</fullName>
    </submittedName>
</protein>
<dbReference type="AlphaFoldDB" id="A0A2Z4FR23"/>
<dbReference type="PANTHER" id="PTHR34404:SF2">
    <property type="entry name" value="CONSERVED SERINE RICH PROTEIN"/>
    <property type="match status" value="1"/>
</dbReference>
<dbReference type="KEGG" id="bsed:DN745_06695"/>
<feature type="domain" description="Putative regulatory protein FmdB zinc ribbon" evidence="2">
    <location>
        <begin position="1"/>
        <end position="42"/>
    </location>
</feature>
<gene>
    <name evidence="3" type="ORF">DN745_06695</name>
</gene>
<sequence>MPIYKYECTECGHHFEDLRSFSEPDPEECPSCQADAVQKLITGGNFVLKGSGWYVTDYASNSGGRGAPAKADAAPASSASSGDAATSTNAD</sequence>
<keyword evidence="4" id="KW-1185">Reference proteome</keyword>
<name>A0A2Z4FR23_9DELT</name>
<dbReference type="OrthoDB" id="9813321at2"/>
<organism evidence="3 4">
    <name type="scientific">Bradymonas sediminis</name>
    <dbReference type="NCBI Taxonomy" id="1548548"/>
    <lineage>
        <taxon>Bacteria</taxon>
        <taxon>Deltaproteobacteria</taxon>
        <taxon>Bradymonadales</taxon>
        <taxon>Bradymonadaceae</taxon>
        <taxon>Bradymonas</taxon>
    </lineage>
</organism>
<dbReference type="RefSeq" id="WP_111337567.1">
    <property type="nucleotide sequence ID" value="NZ_CP030032.1"/>
</dbReference>
<evidence type="ECO:0000256" key="1">
    <source>
        <dbReference type="SAM" id="MobiDB-lite"/>
    </source>
</evidence>
<dbReference type="SMART" id="SM00834">
    <property type="entry name" value="CxxC_CXXC_SSSS"/>
    <property type="match status" value="1"/>
</dbReference>
<evidence type="ECO:0000313" key="4">
    <source>
        <dbReference type="Proteomes" id="UP000249799"/>
    </source>
</evidence>
<dbReference type="NCBIfam" id="TIGR02605">
    <property type="entry name" value="CxxC_CxxC_SSSS"/>
    <property type="match status" value="1"/>
</dbReference>
<feature type="compositionally biased region" description="Low complexity" evidence="1">
    <location>
        <begin position="67"/>
        <end position="91"/>
    </location>
</feature>
<dbReference type="Proteomes" id="UP000249799">
    <property type="component" value="Chromosome"/>
</dbReference>
<proteinExistence type="predicted"/>
<evidence type="ECO:0000313" key="3">
    <source>
        <dbReference type="EMBL" id="AWV91372.1"/>
    </source>
</evidence>
<reference evidence="3 4" key="1">
    <citation type="submission" date="2018-06" db="EMBL/GenBank/DDBJ databases">
        <title>Lujinxingia sediminis gen. nov. sp. nov., a new facultative anaerobic member of the class Deltaproteobacteria, and proposal of Lujinxingaceae fam. nov.</title>
        <authorList>
            <person name="Guo L.-Y."/>
            <person name="Li C.-M."/>
            <person name="Wang S."/>
            <person name="Du Z.-J."/>
        </authorList>
    </citation>
    <scope>NUCLEOTIDE SEQUENCE [LARGE SCALE GENOMIC DNA]</scope>
    <source>
        <strain evidence="3 4">FA350</strain>
    </source>
</reference>
<evidence type="ECO:0000259" key="2">
    <source>
        <dbReference type="SMART" id="SM00834"/>
    </source>
</evidence>